<keyword evidence="2" id="KW-1185">Reference proteome</keyword>
<dbReference type="KEGG" id="fmg:HYN48_11290"/>
<evidence type="ECO:0000313" key="1">
    <source>
        <dbReference type="EMBL" id="AWA30624.1"/>
    </source>
</evidence>
<evidence type="ECO:0000313" key="2">
    <source>
        <dbReference type="Proteomes" id="UP000244193"/>
    </source>
</evidence>
<gene>
    <name evidence="1" type="ORF">HYN48_11290</name>
</gene>
<sequence>MSDHKLLMMTRFRKIIKTLVVFFICHSAFSFVRPSHCLALFDIHRGYNAFKNIAVYSVGYRPDLASAAIIYERFPEGNESMKAASQFLMDYAVRSNHPEKDIILATESDANGHFLSYLSLAEAVAESGKDWQYNSKLKETPSYNSLYHQTIIWEYAFQWDSRKPGDAFTNPGYDFITSYDALLAAGKQLTESESLLYQLFKLQIRLNADKDVTAFLSQLETLIAKHQKHFSISNYKKFLAKYYPDYKPATPFRNTSNDNFDTDEENANPIFAGVNKSADTLDEAIVLLKRNPFRTDLFGYSQVERMMKNETFEHIMKCLSELETMEASYPKVCSVSANSFDLIRNVIDSESIKFNEKQSLTLKSRLLKKWADFHIACHITLFFYIDEIIVSYWNELPATEQATLNAYFEKEFDRTDSHNYLLQLQKALKLK</sequence>
<reference evidence="1 2" key="1">
    <citation type="submission" date="2018-04" db="EMBL/GenBank/DDBJ databases">
        <title>Genome sequencing of Flavobacterium sp. HYN0048.</title>
        <authorList>
            <person name="Yi H."/>
            <person name="Baek C."/>
        </authorList>
    </citation>
    <scope>NUCLEOTIDE SEQUENCE [LARGE SCALE GENOMIC DNA]</scope>
    <source>
        <strain evidence="1 2">HYN0048</strain>
    </source>
</reference>
<name>A0A2S0RG29_9FLAO</name>
<proteinExistence type="predicted"/>
<accession>A0A2S0RG29</accession>
<dbReference type="Proteomes" id="UP000244193">
    <property type="component" value="Chromosome"/>
</dbReference>
<protein>
    <submittedName>
        <fullName evidence="1">Uncharacterized protein</fullName>
    </submittedName>
</protein>
<dbReference type="AlphaFoldDB" id="A0A2S0RG29"/>
<organism evidence="1 2">
    <name type="scientific">Flavobacterium magnum</name>
    <dbReference type="NCBI Taxonomy" id="2162713"/>
    <lineage>
        <taxon>Bacteria</taxon>
        <taxon>Pseudomonadati</taxon>
        <taxon>Bacteroidota</taxon>
        <taxon>Flavobacteriia</taxon>
        <taxon>Flavobacteriales</taxon>
        <taxon>Flavobacteriaceae</taxon>
        <taxon>Flavobacterium</taxon>
    </lineage>
</organism>
<dbReference type="EMBL" id="CP028811">
    <property type="protein sequence ID" value="AWA30624.1"/>
    <property type="molecule type" value="Genomic_DNA"/>
</dbReference>